<protein>
    <recommendedName>
        <fullName evidence="1">non-specific serine/threonine protein kinase</fullName>
        <ecNumber evidence="1">2.7.11.1</ecNumber>
    </recommendedName>
</protein>
<dbReference type="PROSITE" id="PS50011">
    <property type="entry name" value="PROTEIN_KINASE_DOM"/>
    <property type="match status" value="1"/>
</dbReference>
<evidence type="ECO:0000313" key="13">
    <source>
        <dbReference type="EMBL" id="GFR79570.1"/>
    </source>
</evidence>
<dbReference type="GO" id="GO:0005776">
    <property type="term" value="C:autophagosome"/>
    <property type="evidence" value="ECO:0007669"/>
    <property type="project" value="TreeGrafter"/>
</dbReference>
<dbReference type="GO" id="GO:0034727">
    <property type="term" value="P:piecemeal microautophagy of the nucleus"/>
    <property type="evidence" value="ECO:0007669"/>
    <property type="project" value="TreeGrafter"/>
</dbReference>
<dbReference type="InterPro" id="IPR000719">
    <property type="entry name" value="Prot_kinase_dom"/>
</dbReference>
<dbReference type="GO" id="GO:0042594">
    <property type="term" value="P:response to starvation"/>
    <property type="evidence" value="ECO:0007669"/>
    <property type="project" value="TreeGrafter"/>
</dbReference>
<name>A0AAV4G3K4_9GAST</name>
<dbReference type="GO" id="GO:0005829">
    <property type="term" value="C:cytosol"/>
    <property type="evidence" value="ECO:0007669"/>
    <property type="project" value="TreeGrafter"/>
</dbReference>
<dbReference type="PANTHER" id="PTHR24348:SF65">
    <property type="entry name" value="SERINE_THREONINE-PROTEIN KINASE ULK3"/>
    <property type="match status" value="1"/>
</dbReference>
<feature type="compositionally biased region" description="Basic and acidic residues" evidence="11">
    <location>
        <begin position="343"/>
        <end position="357"/>
    </location>
</feature>
<keyword evidence="4" id="KW-0808">Transferase</keyword>
<dbReference type="Pfam" id="PF00069">
    <property type="entry name" value="Pkinase"/>
    <property type="match status" value="1"/>
</dbReference>
<dbReference type="GO" id="GO:0004674">
    <property type="term" value="F:protein serine/threonine kinase activity"/>
    <property type="evidence" value="ECO:0007669"/>
    <property type="project" value="UniProtKB-KW"/>
</dbReference>
<feature type="region of interest" description="Disordered" evidence="11">
    <location>
        <begin position="308"/>
        <end position="382"/>
    </location>
</feature>
<dbReference type="GO" id="GO:0000045">
    <property type="term" value="P:autophagosome assembly"/>
    <property type="evidence" value="ECO:0007669"/>
    <property type="project" value="TreeGrafter"/>
</dbReference>
<dbReference type="EC" id="2.7.11.1" evidence="1"/>
<comment type="catalytic activity">
    <reaction evidence="8">
        <text>L-threonyl-[protein] + ATP = O-phospho-L-threonyl-[protein] + ADP + H(+)</text>
        <dbReference type="Rhea" id="RHEA:46608"/>
        <dbReference type="Rhea" id="RHEA-COMP:11060"/>
        <dbReference type="Rhea" id="RHEA-COMP:11605"/>
        <dbReference type="ChEBI" id="CHEBI:15378"/>
        <dbReference type="ChEBI" id="CHEBI:30013"/>
        <dbReference type="ChEBI" id="CHEBI:30616"/>
        <dbReference type="ChEBI" id="CHEBI:61977"/>
        <dbReference type="ChEBI" id="CHEBI:456216"/>
        <dbReference type="EC" id="2.7.11.1"/>
    </reaction>
</comment>
<evidence type="ECO:0000256" key="6">
    <source>
        <dbReference type="ARBA" id="ARBA00022777"/>
    </source>
</evidence>
<evidence type="ECO:0000256" key="10">
    <source>
        <dbReference type="PROSITE-ProRule" id="PRU10141"/>
    </source>
</evidence>
<feature type="compositionally biased region" description="Polar residues" evidence="11">
    <location>
        <begin position="359"/>
        <end position="368"/>
    </location>
</feature>
<sequence length="528" mass="59074">MAKPTTSSDKLVPKPSLGQYVFTEKLGSGTYATVYKAYRKTGIREVVAIKCVLKSSLNKASTENLLTEIELLKNLKHVHIVTLRDFQWDANYIYLIMEFCSGGDLSRFIRSKRALPETIVKRFLQQIDFGFAKHLYDGDNLHVMRGSPLYMAPEIICQGTYDNRVDLWSVGVILFECLFGKPPFASKSFKELGAKIWDDNPIEMPSGFDISDKARDLTFRLLQRQPSSRITFEEFFAHPFVDLEHIPSKNSLSTASTPPGQMERDKEIPDRSCNKKKRGDDEKSTPKKEALRAKVKQYMRRAESLKQIMKSNLHSSPPKFKHTEKTKSESGSPLAANESSPSDLRKSQHSKQLEGTKPESASQVNNFAKSEESQTKTLKSSDFVRGMSNEALETLSTMCEDSQELSAILKVINAAHIEEEKENYAQSLHHYEIALGAVLKLLPGWKVFRGSAKIRGSVSYGIGPSMVRLAPAVVMILCKNRGQTPLETAVRKSKVHGFNIATGSSFLLFCVSISASVAKINSMHPTYA</sequence>
<dbReference type="GO" id="GO:0010506">
    <property type="term" value="P:regulation of autophagy"/>
    <property type="evidence" value="ECO:0007669"/>
    <property type="project" value="InterPro"/>
</dbReference>
<evidence type="ECO:0000256" key="8">
    <source>
        <dbReference type="ARBA" id="ARBA00047899"/>
    </source>
</evidence>
<evidence type="ECO:0000313" key="14">
    <source>
        <dbReference type="Proteomes" id="UP000762676"/>
    </source>
</evidence>
<keyword evidence="5 10" id="KW-0547">Nucleotide-binding</keyword>
<dbReference type="GO" id="GO:0061709">
    <property type="term" value="P:reticulophagy"/>
    <property type="evidence" value="ECO:0007669"/>
    <property type="project" value="TreeGrafter"/>
</dbReference>
<gene>
    <name evidence="13" type="ORF">ElyMa_002291600</name>
</gene>
<dbReference type="InterPro" id="IPR045269">
    <property type="entry name" value="Atg1-like"/>
</dbReference>
<evidence type="ECO:0000256" key="5">
    <source>
        <dbReference type="ARBA" id="ARBA00022741"/>
    </source>
</evidence>
<dbReference type="SUPFAM" id="SSF56112">
    <property type="entry name" value="Protein kinase-like (PK-like)"/>
    <property type="match status" value="1"/>
</dbReference>
<keyword evidence="6 13" id="KW-0418">Kinase</keyword>
<dbReference type="PANTHER" id="PTHR24348">
    <property type="entry name" value="SERINE/THREONINE-PROTEIN KINASE UNC-51-RELATED"/>
    <property type="match status" value="1"/>
</dbReference>
<evidence type="ECO:0000256" key="4">
    <source>
        <dbReference type="ARBA" id="ARBA00022679"/>
    </source>
</evidence>
<feature type="compositionally biased region" description="Basic and acidic residues" evidence="11">
    <location>
        <begin position="262"/>
        <end position="292"/>
    </location>
</feature>
<dbReference type="GO" id="GO:0005524">
    <property type="term" value="F:ATP binding"/>
    <property type="evidence" value="ECO:0007669"/>
    <property type="project" value="UniProtKB-UniRule"/>
</dbReference>
<dbReference type="Gene3D" id="1.20.58.80">
    <property type="entry name" value="Phosphotransferase system, lactose/cellobiose-type IIA subunit"/>
    <property type="match status" value="1"/>
</dbReference>
<accession>A0AAV4G3K4</accession>
<dbReference type="InterPro" id="IPR001245">
    <property type="entry name" value="Ser-Thr/Tyr_kinase_cat_dom"/>
</dbReference>
<dbReference type="PROSITE" id="PS00107">
    <property type="entry name" value="PROTEIN_KINASE_ATP"/>
    <property type="match status" value="1"/>
</dbReference>
<feature type="binding site" evidence="10">
    <location>
        <position position="54"/>
    </location>
    <ligand>
        <name>ATP</name>
        <dbReference type="ChEBI" id="CHEBI:30616"/>
    </ligand>
</feature>
<dbReference type="AlphaFoldDB" id="A0AAV4G3K4"/>
<keyword evidence="2" id="KW-0963">Cytoplasm</keyword>
<dbReference type="EMBL" id="BMAT01004750">
    <property type="protein sequence ID" value="GFR79570.1"/>
    <property type="molecule type" value="Genomic_DNA"/>
</dbReference>
<comment type="caution">
    <text evidence="13">The sequence shown here is derived from an EMBL/GenBank/DDBJ whole genome shotgun (WGS) entry which is preliminary data.</text>
</comment>
<dbReference type="FunFam" id="3.30.200.20:FF:000042">
    <property type="entry name" value="Aurora kinase A"/>
    <property type="match status" value="1"/>
</dbReference>
<feature type="domain" description="Protein kinase" evidence="12">
    <location>
        <begin position="20"/>
        <end position="241"/>
    </location>
</feature>
<evidence type="ECO:0000256" key="2">
    <source>
        <dbReference type="ARBA" id="ARBA00022490"/>
    </source>
</evidence>
<evidence type="ECO:0000256" key="11">
    <source>
        <dbReference type="SAM" id="MobiDB-lite"/>
    </source>
</evidence>
<dbReference type="InterPro" id="IPR036181">
    <property type="entry name" value="MIT_dom_sf"/>
</dbReference>
<dbReference type="GO" id="GO:0000422">
    <property type="term" value="P:autophagy of mitochondrion"/>
    <property type="evidence" value="ECO:0007669"/>
    <property type="project" value="TreeGrafter"/>
</dbReference>
<reference evidence="13 14" key="1">
    <citation type="journal article" date="2021" name="Elife">
        <title>Chloroplast acquisition without the gene transfer in kleptoplastic sea slugs, Plakobranchus ocellatus.</title>
        <authorList>
            <person name="Maeda T."/>
            <person name="Takahashi S."/>
            <person name="Yoshida T."/>
            <person name="Shimamura S."/>
            <person name="Takaki Y."/>
            <person name="Nagai Y."/>
            <person name="Toyoda A."/>
            <person name="Suzuki Y."/>
            <person name="Arimoto A."/>
            <person name="Ishii H."/>
            <person name="Satoh N."/>
            <person name="Nishiyama T."/>
            <person name="Hasebe M."/>
            <person name="Maruyama T."/>
            <person name="Minagawa J."/>
            <person name="Obokata J."/>
            <person name="Shigenobu S."/>
        </authorList>
    </citation>
    <scope>NUCLEOTIDE SEQUENCE [LARGE SCALE GENOMIC DNA]</scope>
</reference>
<dbReference type="Gene3D" id="1.10.510.10">
    <property type="entry name" value="Transferase(Phosphotransferase) domain 1"/>
    <property type="match status" value="1"/>
</dbReference>
<evidence type="ECO:0000256" key="7">
    <source>
        <dbReference type="ARBA" id="ARBA00022840"/>
    </source>
</evidence>
<dbReference type="InterPro" id="IPR011009">
    <property type="entry name" value="Kinase-like_dom_sf"/>
</dbReference>
<dbReference type="InterPro" id="IPR017441">
    <property type="entry name" value="Protein_kinase_ATP_BS"/>
</dbReference>
<organism evidence="13 14">
    <name type="scientific">Elysia marginata</name>
    <dbReference type="NCBI Taxonomy" id="1093978"/>
    <lineage>
        <taxon>Eukaryota</taxon>
        <taxon>Metazoa</taxon>
        <taxon>Spiralia</taxon>
        <taxon>Lophotrochozoa</taxon>
        <taxon>Mollusca</taxon>
        <taxon>Gastropoda</taxon>
        <taxon>Heterobranchia</taxon>
        <taxon>Euthyneura</taxon>
        <taxon>Panpulmonata</taxon>
        <taxon>Sacoglossa</taxon>
        <taxon>Placobranchoidea</taxon>
        <taxon>Plakobranchidae</taxon>
        <taxon>Elysia</taxon>
    </lineage>
</organism>
<evidence type="ECO:0000256" key="1">
    <source>
        <dbReference type="ARBA" id="ARBA00012513"/>
    </source>
</evidence>
<keyword evidence="3" id="KW-0723">Serine/threonine-protein kinase</keyword>
<comment type="catalytic activity">
    <reaction evidence="9">
        <text>L-seryl-[protein] + ATP = O-phospho-L-seryl-[protein] + ADP + H(+)</text>
        <dbReference type="Rhea" id="RHEA:17989"/>
        <dbReference type="Rhea" id="RHEA-COMP:9863"/>
        <dbReference type="Rhea" id="RHEA-COMP:11604"/>
        <dbReference type="ChEBI" id="CHEBI:15378"/>
        <dbReference type="ChEBI" id="CHEBI:29999"/>
        <dbReference type="ChEBI" id="CHEBI:30616"/>
        <dbReference type="ChEBI" id="CHEBI:83421"/>
        <dbReference type="ChEBI" id="CHEBI:456216"/>
        <dbReference type="EC" id="2.7.11.1"/>
    </reaction>
</comment>
<dbReference type="Gene3D" id="3.30.200.20">
    <property type="entry name" value="Phosphorylase Kinase, domain 1"/>
    <property type="match status" value="1"/>
</dbReference>
<dbReference type="SUPFAM" id="SSF116846">
    <property type="entry name" value="MIT domain"/>
    <property type="match status" value="1"/>
</dbReference>
<dbReference type="Proteomes" id="UP000762676">
    <property type="component" value="Unassembled WGS sequence"/>
</dbReference>
<keyword evidence="7 10" id="KW-0067">ATP-binding</keyword>
<keyword evidence="14" id="KW-1185">Reference proteome</keyword>
<evidence type="ECO:0000259" key="12">
    <source>
        <dbReference type="PROSITE" id="PS50011"/>
    </source>
</evidence>
<dbReference type="GO" id="GO:0034045">
    <property type="term" value="C:phagophore assembly site membrane"/>
    <property type="evidence" value="ECO:0007669"/>
    <property type="project" value="TreeGrafter"/>
</dbReference>
<feature type="region of interest" description="Disordered" evidence="11">
    <location>
        <begin position="249"/>
        <end position="294"/>
    </location>
</feature>
<evidence type="ECO:0000256" key="3">
    <source>
        <dbReference type="ARBA" id="ARBA00022527"/>
    </source>
</evidence>
<feature type="compositionally biased region" description="Polar residues" evidence="11">
    <location>
        <begin position="249"/>
        <end position="259"/>
    </location>
</feature>
<evidence type="ECO:0000256" key="9">
    <source>
        <dbReference type="ARBA" id="ARBA00048679"/>
    </source>
</evidence>
<dbReference type="Pfam" id="PF07714">
    <property type="entry name" value="PK_Tyr_Ser-Thr"/>
    <property type="match status" value="1"/>
</dbReference>
<proteinExistence type="predicted"/>